<keyword evidence="4" id="KW-1185">Reference proteome</keyword>
<gene>
    <name evidence="3" type="ORF">QU605_04320</name>
</gene>
<accession>A0ABT7WCN3</accession>
<proteinExistence type="predicted"/>
<dbReference type="Proteomes" id="UP001174839">
    <property type="component" value="Unassembled WGS sequence"/>
</dbReference>
<dbReference type="EMBL" id="JAUDUY010000002">
    <property type="protein sequence ID" value="MDM9630681.1"/>
    <property type="molecule type" value="Genomic_DNA"/>
</dbReference>
<protein>
    <submittedName>
        <fullName evidence="3">DinB family protein</fullName>
    </submittedName>
</protein>
<name>A0ABT7WCN3_9FLAO</name>
<feature type="signal peptide" evidence="1">
    <location>
        <begin position="1"/>
        <end position="19"/>
    </location>
</feature>
<feature type="chain" id="PRO_5045290041" evidence="1">
    <location>
        <begin position="20"/>
        <end position="177"/>
    </location>
</feature>
<evidence type="ECO:0000313" key="3">
    <source>
        <dbReference type="EMBL" id="MDM9630681.1"/>
    </source>
</evidence>
<sequence>MKKTFFLIVFLGIATTLSAQQTTPKTPFTKMYLPVWEEARDHCLEVARAMPDSLYAYQPTPVSKTFAEQMVHIAYTIELLTQRYVEGMEVKPVVPDAASLTKSEILAMLESGFEYTTGVINSIEQEQLDETCVMYHSGNTVSRAFALFYVQDHMANHRAKSNLYLRLCGIEPPEYTW</sequence>
<dbReference type="InterPro" id="IPR024775">
    <property type="entry name" value="DinB-like"/>
</dbReference>
<dbReference type="Gene3D" id="1.20.120.450">
    <property type="entry name" value="dinb family like domain"/>
    <property type="match status" value="1"/>
</dbReference>
<dbReference type="SUPFAM" id="SSF109854">
    <property type="entry name" value="DinB/YfiT-like putative metalloenzymes"/>
    <property type="match status" value="1"/>
</dbReference>
<organism evidence="3 4">
    <name type="scientific">Robiginitalea aurantiaca</name>
    <dbReference type="NCBI Taxonomy" id="3056915"/>
    <lineage>
        <taxon>Bacteria</taxon>
        <taxon>Pseudomonadati</taxon>
        <taxon>Bacteroidota</taxon>
        <taxon>Flavobacteriia</taxon>
        <taxon>Flavobacteriales</taxon>
        <taxon>Flavobacteriaceae</taxon>
        <taxon>Robiginitalea</taxon>
    </lineage>
</organism>
<comment type="caution">
    <text evidence="3">The sequence shown here is derived from an EMBL/GenBank/DDBJ whole genome shotgun (WGS) entry which is preliminary data.</text>
</comment>
<keyword evidence="1" id="KW-0732">Signal</keyword>
<dbReference type="RefSeq" id="WP_289724050.1">
    <property type="nucleotide sequence ID" value="NZ_JAUDUY010000002.1"/>
</dbReference>
<evidence type="ECO:0000256" key="1">
    <source>
        <dbReference type="SAM" id="SignalP"/>
    </source>
</evidence>
<dbReference type="Pfam" id="PF12867">
    <property type="entry name" value="DinB_2"/>
    <property type="match status" value="1"/>
</dbReference>
<dbReference type="InterPro" id="IPR034660">
    <property type="entry name" value="DinB/YfiT-like"/>
</dbReference>
<evidence type="ECO:0000313" key="4">
    <source>
        <dbReference type="Proteomes" id="UP001174839"/>
    </source>
</evidence>
<feature type="domain" description="DinB-like" evidence="2">
    <location>
        <begin position="36"/>
        <end position="158"/>
    </location>
</feature>
<reference evidence="3" key="1">
    <citation type="submission" date="2023-06" db="EMBL/GenBank/DDBJ databases">
        <title>Robiginitalea aurantiacus sp. nov. and Algoriphagus sediminis sp. nov., isolated from coastal sediment.</title>
        <authorList>
            <person name="Zhou Z.Y."/>
            <person name="An J."/>
            <person name="Jia Y.W."/>
            <person name="Du Z.J."/>
        </authorList>
    </citation>
    <scope>NUCLEOTIDE SEQUENCE</scope>
    <source>
        <strain evidence="3">M39</strain>
    </source>
</reference>
<evidence type="ECO:0000259" key="2">
    <source>
        <dbReference type="Pfam" id="PF12867"/>
    </source>
</evidence>